<comment type="caution">
    <text evidence="2">The sequence shown here is derived from an EMBL/GenBank/DDBJ whole genome shotgun (WGS) entry which is preliminary data.</text>
</comment>
<dbReference type="Pfam" id="PF13455">
    <property type="entry name" value="MUG113"/>
    <property type="match status" value="1"/>
</dbReference>
<protein>
    <recommendedName>
        <fullName evidence="1">Bacteriophage T5 Orf172 DNA-binding domain-containing protein</fullName>
    </recommendedName>
</protein>
<evidence type="ECO:0000313" key="2">
    <source>
        <dbReference type="EMBL" id="PKR77830.1"/>
    </source>
</evidence>
<gene>
    <name evidence="2" type="ORF">CEY16_07835</name>
</gene>
<dbReference type="Proteomes" id="UP000243524">
    <property type="component" value="Unassembled WGS sequence"/>
</dbReference>
<dbReference type="InterPro" id="IPR018306">
    <property type="entry name" value="Phage_T5_Orf172_DNA-bd"/>
</dbReference>
<evidence type="ECO:0000313" key="3">
    <source>
        <dbReference type="Proteomes" id="UP000243524"/>
    </source>
</evidence>
<reference evidence="2 3" key="1">
    <citation type="submission" date="2017-06" db="EMBL/GenBank/DDBJ databases">
        <title>the draft geome sequence of Illustriluteabacillus marina B3227.</title>
        <authorList>
            <person name="He R.-H."/>
            <person name="Du Z.-J."/>
        </authorList>
    </citation>
    <scope>NUCLEOTIDE SEQUENCE [LARGE SCALE GENOMIC DNA]</scope>
    <source>
        <strain evidence="2 3">B3227</strain>
    </source>
</reference>
<feature type="domain" description="Bacteriophage T5 Orf172 DNA-binding" evidence="1">
    <location>
        <begin position="61"/>
        <end position="136"/>
    </location>
</feature>
<dbReference type="OrthoDB" id="647741at2"/>
<dbReference type="RefSeq" id="WP_101331438.1">
    <property type="nucleotide sequence ID" value="NZ_PJNH01000002.1"/>
</dbReference>
<dbReference type="EMBL" id="PJNH01000002">
    <property type="protein sequence ID" value="PKR77830.1"/>
    <property type="molecule type" value="Genomic_DNA"/>
</dbReference>
<sequence>MGLFDLACVVIIVFFIYKAHTAFVKEKTITSKIQEWHHLAPISLRYDSKGLNTSYVYFIKESGMNRIKIGKAIDPEQRIKELSTGSAHNYEIVHLIKSENPYKTENLFHKYFNEKRCKGEWFDLSEKELRWIQREDYTREIEDSIKGY</sequence>
<keyword evidence="3" id="KW-1185">Reference proteome</keyword>
<proteinExistence type="predicted"/>
<accession>A0A2I0QUR3</accession>
<dbReference type="SMART" id="SM00974">
    <property type="entry name" value="T5orf172"/>
    <property type="match status" value="1"/>
</dbReference>
<name>A0A2I0QUR3_9BACI</name>
<evidence type="ECO:0000259" key="1">
    <source>
        <dbReference type="SMART" id="SM00974"/>
    </source>
</evidence>
<dbReference type="AlphaFoldDB" id="A0A2I0QUR3"/>
<organism evidence="2 3">
    <name type="scientific">Halalkalibacillus sediminis</name>
    <dbReference type="NCBI Taxonomy" id="2018042"/>
    <lineage>
        <taxon>Bacteria</taxon>
        <taxon>Bacillati</taxon>
        <taxon>Bacillota</taxon>
        <taxon>Bacilli</taxon>
        <taxon>Bacillales</taxon>
        <taxon>Bacillaceae</taxon>
        <taxon>Halalkalibacillus</taxon>
    </lineage>
</organism>